<dbReference type="UniPathway" id="UPA00056">
    <property type="reaction ID" value="UER00092"/>
</dbReference>
<keyword evidence="7" id="KW-0521">NADP</keyword>
<dbReference type="NCBIfam" id="TIGR00243">
    <property type="entry name" value="Dxr"/>
    <property type="match status" value="1"/>
</dbReference>
<evidence type="ECO:0000256" key="4">
    <source>
        <dbReference type="ARBA" id="ARBA00006825"/>
    </source>
</evidence>
<dbReference type="InterPro" id="IPR036291">
    <property type="entry name" value="NAD(P)-bd_dom_sf"/>
</dbReference>
<dbReference type="SUPFAM" id="SSF55347">
    <property type="entry name" value="Glyceraldehyde-3-phosphate dehydrogenase-like, C-terminal domain"/>
    <property type="match status" value="1"/>
</dbReference>
<evidence type="ECO:0000256" key="6">
    <source>
        <dbReference type="ARBA" id="ARBA00022723"/>
    </source>
</evidence>
<keyword evidence="8 15" id="KW-0560">Oxidoreductase</keyword>
<dbReference type="Gene3D" id="1.10.1740.10">
    <property type="match status" value="1"/>
</dbReference>
<keyword evidence="6" id="KW-0479">Metal-binding</keyword>
<evidence type="ECO:0000256" key="10">
    <source>
        <dbReference type="ARBA" id="ARBA00023229"/>
    </source>
</evidence>
<comment type="catalytic activity">
    <reaction evidence="11">
        <text>2-C-methyl-D-erythritol 4-phosphate + NADP(+) = 1-deoxy-D-xylulose 5-phosphate + NADPH + H(+)</text>
        <dbReference type="Rhea" id="RHEA:13717"/>
        <dbReference type="ChEBI" id="CHEBI:15378"/>
        <dbReference type="ChEBI" id="CHEBI:57783"/>
        <dbReference type="ChEBI" id="CHEBI:57792"/>
        <dbReference type="ChEBI" id="CHEBI:58262"/>
        <dbReference type="ChEBI" id="CHEBI:58349"/>
        <dbReference type="EC" id="1.1.1.267"/>
    </reaction>
    <physiologicalReaction direction="right-to-left" evidence="11">
        <dbReference type="Rhea" id="RHEA:13719"/>
    </physiologicalReaction>
</comment>
<comment type="cofactor">
    <cofactor evidence="2">
        <name>Mg(2+)</name>
        <dbReference type="ChEBI" id="CHEBI:18420"/>
    </cofactor>
</comment>
<dbReference type="InterPro" id="IPR036169">
    <property type="entry name" value="DXPR_C_sf"/>
</dbReference>
<proteinExistence type="inferred from homology"/>
<comment type="pathway">
    <text evidence="3">Isoprenoid biosynthesis; isopentenyl diphosphate biosynthesis via DXP pathway; isopentenyl diphosphate from 1-deoxy-D-xylulose 5-phosphate: step 1/6.</text>
</comment>
<evidence type="ECO:0000259" key="14">
    <source>
        <dbReference type="Pfam" id="PF13288"/>
    </source>
</evidence>
<dbReference type="Pfam" id="PF08436">
    <property type="entry name" value="DXP_redisom_C"/>
    <property type="match status" value="1"/>
</dbReference>
<dbReference type="Pfam" id="PF02670">
    <property type="entry name" value="DXP_reductoisom"/>
    <property type="match status" value="1"/>
</dbReference>
<dbReference type="GO" id="GO:0070402">
    <property type="term" value="F:NADPH binding"/>
    <property type="evidence" value="ECO:0007669"/>
    <property type="project" value="InterPro"/>
</dbReference>
<dbReference type="SUPFAM" id="SSF69055">
    <property type="entry name" value="1-deoxy-D-xylulose-5-phosphate reductoisomerase, C-terminal domain"/>
    <property type="match status" value="1"/>
</dbReference>
<dbReference type="HAMAP" id="MF_00183">
    <property type="entry name" value="DXP_reductoisom"/>
    <property type="match status" value="1"/>
</dbReference>
<dbReference type="GO" id="GO:0016853">
    <property type="term" value="F:isomerase activity"/>
    <property type="evidence" value="ECO:0007669"/>
    <property type="project" value="UniProtKB-KW"/>
</dbReference>
<comment type="caution">
    <text evidence="15">The sequence shown here is derived from an EMBL/GenBank/DDBJ whole genome shotgun (WGS) entry which is preliminary data.</text>
</comment>
<comment type="similarity">
    <text evidence="4">Belongs to the DXR family.</text>
</comment>
<dbReference type="SUPFAM" id="SSF51735">
    <property type="entry name" value="NAD(P)-binding Rossmann-fold domains"/>
    <property type="match status" value="1"/>
</dbReference>
<evidence type="ECO:0000256" key="2">
    <source>
        <dbReference type="ARBA" id="ARBA00001946"/>
    </source>
</evidence>
<feature type="domain" description="1-deoxy-D-xylulose 5-phosphate reductoisomerase C-terminal" evidence="13">
    <location>
        <begin position="137"/>
        <end position="220"/>
    </location>
</feature>
<dbReference type="AlphaFoldDB" id="A0A644ZEJ7"/>
<evidence type="ECO:0000256" key="9">
    <source>
        <dbReference type="ARBA" id="ARBA00023211"/>
    </source>
</evidence>
<organism evidence="15">
    <name type="scientific">bioreactor metagenome</name>
    <dbReference type="NCBI Taxonomy" id="1076179"/>
    <lineage>
        <taxon>unclassified sequences</taxon>
        <taxon>metagenomes</taxon>
        <taxon>ecological metagenomes</taxon>
    </lineage>
</organism>
<keyword evidence="15" id="KW-0413">Isomerase</keyword>
<name>A0A644ZEJ7_9ZZZZ</name>
<dbReference type="PANTHER" id="PTHR30525">
    <property type="entry name" value="1-DEOXY-D-XYLULOSE 5-PHOSPHATE REDUCTOISOMERASE"/>
    <property type="match status" value="1"/>
</dbReference>
<dbReference type="PANTHER" id="PTHR30525:SF0">
    <property type="entry name" value="1-DEOXY-D-XYLULOSE 5-PHOSPHATE REDUCTOISOMERASE, CHLOROPLASTIC"/>
    <property type="match status" value="1"/>
</dbReference>
<dbReference type="EMBL" id="VSSQ01008594">
    <property type="protein sequence ID" value="MPM39300.1"/>
    <property type="molecule type" value="Genomic_DNA"/>
</dbReference>
<dbReference type="GO" id="GO:0030604">
    <property type="term" value="F:1-deoxy-D-xylulose-5-phosphate reductoisomerase activity"/>
    <property type="evidence" value="ECO:0007669"/>
    <property type="project" value="UniProtKB-EC"/>
</dbReference>
<reference evidence="15" key="1">
    <citation type="submission" date="2019-08" db="EMBL/GenBank/DDBJ databases">
        <authorList>
            <person name="Kucharzyk K."/>
            <person name="Murdoch R.W."/>
            <person name="Higgins S."/>
            <person name="Loffler F."/>
        </authorList>
    </citation>
    <scope>NUCLEOTIDE SEQUENCE</scope>
</reference>
<evidence type="ECO:0000259" key="12">
    <source>
        <dbReference type="Pfam" id="PF02670"/>
    </source>
</evidence>
<dbReference type="PIRSF" id="PIRSF006205">
    <property type="entry name" value="Dxp_reductismrs"/>
    <property type="match status" value="1"/>
</dbReference>
<dbReference type="InterPro" id="IPR003821">
    <property type="entry name" value="DXP_reductoisomerase"/>
</dbReference>
<protein>
    <recommendedName>
        <fullName evidence="5">1-deoxy-D-xylulose-5-phosphate reductoisomerase</fullName>
        <ecNumber evidence="5">1.1.1.267</ecNumber>
    </recommendedName>
</protein>
<evidence type="ECO:0000256" key="1">
    <source>
        <dbReference type="ARBA" id="ARBA00001936"/>
    </source>
</evidence>
<keyword evidence="10" id="KW-0414">Isoprene biosynthesis</keyword>
<evidence type="ECO:0000259" key="13">
    <source>
        <dbReference type="Pfam" id="PF08436"/>
    </source>
</evidence>
<dbReference type="EC" id="1.1.1.267" evidence="5"/>
<evidence type="ECO:0000256" key="5">
    <source>
        <dbReference type="ARBA" id="ARBA00012366"/>
    </source>
</evidence>
<dbReference type="Pfam" id="PF13288">
    <property type="entry name" value="DXPR_C"/>
    <property type="match status" value="1"/>
</dbReference>
<feature type="domain" description="1-deoxy-D-xylulose 5-phosphate reductoisomerase N-terminal" evidence="12">
    <location>
        <begin position="4"/>
        <end position="123"/>
    </location>
</feature>
<dbReference type="InterPro" id="IPR026877">
    <property type="entry name" value="DXPR_C"/>
</dbReference>
<evidence type="ECO:0000256" key="11">
    <source>
        <dbReference type="ARBA" id="ARBA00048543"/>
    </source>
</evidence>
<sequence>MRRVIILGCTGSIGSTALKAIREQLAPLQVVGLCAHSHAERLASLAKEFGAEAVCLTSGAHYECTNARTYRGFSGLQQMLKELDADIVLNAIAGFEGLRASLISLGEGFDLALANKESVVCAGSFLFEVARANNKRIIPVDSEHSAILELLKGRSRESVDSLILTASGGPFRTLEKERFSSITTEQALAHPTWKMGRKISIDSATLANKALEVIEAAHLFGFDEDHIEVVIHPQSIVHSMIRTTDGAVYAQLGNPDMTLPIINALTEGSRNLVKRLDFTKLSLHFEAPDYQRFPLLGLAFSILKRKGATALAFNAADEVAVEAFLDGTISYPRLIEVVQRTVEENWDEKILDFDQILALDAKARDIARRHL</sequence>
<dbReference type="InterPro" id="IPR013644">
    <property type="entry name" value="DXP_reductoisomerase_C"/>
</dbReference>
<dbReference type="GO" id="GO:0051484">
    <property type="term" value="P:isopentenyl diphosphate biosynthetic process, methylerythritol 4-phosphate pathway involved in terpenoid biosynthetic process"/>
    <property type="evidence" value="ECO:0007669"/>
    <property type="project" value="TreeGrafter"/>
</dbReference>
<comment type="cofactor">
    <cofactor evidence="1">
        <name>Mn(2+)</name>
        <dbReference type="ChEBI" id="CHEBI:29035"/>
    </cofactor>
</comment>
<evidence type="ECO:0000256" key="8">
    <source>
        <dbReference type="ARBA" id="ARBA00023002"/>
    </source>
</evidence>
<evidence type="ECO:0000256" key="7">
    <source>
        <dbReference type="ARBA" id="ARBA00022857"/>
    </source>
</evidence>
<dbReference type="InterPro" id="IPR013512">
    <property type="entry name" value="DXP_reductoisomerase_N"/>
</dbReference>
<evidence type="ECO:0000313" key="15">
    <source>
        <dbReference type="EMBL" id="MPM39300.1"/>
    </source>
</evidence>
<dbReference type="Gene3D" id="3.40.50.720">
    <property type="entry name" value="NAD(P)-binding Rossmann-like Domain"/>
    <property type="match status" value="1"/>
</dbReference>
<keyword evidence="9" id="KW-0464">Manganese</keyword>
<feature type="domain" description="DXP reductoisomerase C-terminal" evidence="14">
    <location>
        <begin position="252"/>
        <end position="365"/>
    </location>
</feature>
<dbReference type="GO" id="GO:0030145">
    <property type="term" value="F:manganese ion binding"/>
    <property type="evidence" value="ECO:0007669"/>
    <property type="project" value="TreeGrafter"/>
</dbReference>
<accession>A0A644ZEJ7</accession>
<evidence type="ECO:0000256" key="3">
    <source>
        <dbReference type="ARBA" id="ARBA00005094"/>
    </source>
</evidence>
<gene>
    <name evidence="15" type="primary">dxr_24</name>
    <name evidence="15" type="ORF">SDC9_85933</name>
</gene>